<evidence type="ECO:0000313" key="4">
    <source>
        <dbReference type="Proteomes" id="UP000295636"/>
    </source>
</evidence>
<gene>
    <name evidence="3" type="ORF">E1757_25185</name>
</gene>
<reference evidence="3 4" key="1">
    <citation type="submission" date="2019-03" db="EMBL/GenBank/DDBJ databases">
        <title>This is whole genome sequence of Paenibacillus sp MS74 strain.</title>
        <authorList>
            <person name="Trinh H.N."/>
        </authorList>
    </citation>
    <scope>NUCLEOTIDE SEQUENCE [LARGE SCALE GENOMIC DNA]</scope>
    <source>
        <strain evidence="3 4">MS74</strain>
    </source>
</reference>
<dbReference type="RefSeq" id="WP_133233370.1">
    <property type="nucleotide sequence ID" value="NZ_SMRT01000014.1"/>
</dbReference>
<protein>
    <recommendedName>
        <fullName evidence="2">DUF4097 domain-containing protein</fullName>
    </recommendedName>
</protein>
<evidence type="ECO:0000313" key="3">
    <source>
        <dbReference type="EMBL" id="TDF94185.1"/>
    </source>
</evidence>
<evidence type="ECO:0000256" key="1">
    <source>
        <dbReference type="SAM" id="Phobius"/>
    </source>
</evidence>
<evidence type="ECO:0000259" key="2">
    <source>
        <dbReference type="Pfam" id="PF13349"/>
    </source>
</evidence>
<keyword evidence="1" id="KW-0472">Membrane</keyword>
<dbReference type="Proteomes" id="UP000295636">
    <property type="component" value="Unassembled WGS sequence"/>
</dbReference>
<organism evidence="3 4">
    <name type="scientific">Paenibacillus piri</name>
    <dbReference type="NCBI Taxonomy" id="2547395"/>
    <lineage>
        <taxon>Bacteria</taxon>
        <taxon>Bacillati</taxon>
        <taxon>Bacillota</taxon>
        <taxon>Bacilli</taxon>
        <taxon>Bacillales</taxon>
        <taxon>Paenibacillaceae</taxon>
        <taxon>Paenibacillus</taxon>
    </lineage>
</organism>
<keyword evidence="1" id="KW-0812">Transmembrane</keyword>
<dbReference type="InterPro" id="IPR025164">
    <property type="entry name" value="Toastrack_DUF4097"/>
</dbReference>
<comment type="caution">
    <text evidence="3">The sequence shown here is derived from an EMBL/GenBank/DDBJ whole genome shotgun (WGS) entry which is preliminary data.</text>
</comment>
<accession>A0A4R5KHH7</accession>
<feature type="transmembrane region" description="Helical" evidence="1">
    <location>
        <begin position="34"/>
        <end position="51"/>
    </location>
</feature>
<keyword evidence="1" id="KW-1133">Transmembrane helix</keyword>
<feature type="domain" description="DUF4097" evidence="2">
    <location>
        <begin position="178"/>
        <end position="407"/>
    </location>
</feature>
<keyword evidence="4" id="KW-1185">Reference proteome</keyword>
<name>A0A4R5KHH7_9BACL</name>
<dbReference type="Pfam" id="PF13349">
    <property type="entry name" value="DUF4097"/>
    <property type="match status" value="1"/>
</dbReference>
<proteinExistence type="predicted"/>
<dbReference type="OrthoDB" id="2640165at2"/>
<dbReference type="AlphaFoldDB" id="A0A4R5KHH7"/>
<feature type="transmembrane region" description="Helical" evidence="1">
    <location>
        <begin position="63"/>
        <end position="82"/>
    </location>
</feature>
<dbReference type="EMBL" id="SMRT01000014">
    <property type="protein sequence ID" value="TDF94185.1"/>
    <property type="molecule type" value="Genomic_DNA"/>
</dbReference>
<sequence>MRKAGRFTAALLLIAVGAAVITDRYAGTQITGLLIEWWPVLFIALGLEYIFFNSKYGDGGKQLKLDLGGVIFAVLISAVVIGSTQSADSFRNLFGQMKPGGSIGSIMSGEGHKFEKPKVAIDVPASLDRISVINRSSGNVSVKPGSTDQVQVEMVVYVTGDETEAASIAEQTALKQEMNGSKLQLIAEGKEYSFGPWMQKRPAIDIVITVPAQIQVDMDFEMSNGKFKAEQLTFKKDLKVRTTNGEIEVSSLTGNLDLESTNAAIKSLKTKGLLQLETTNGSIEVDSHQGDARIKSTNGRLKTADVTGSIQSETTNGGIVIADALKDVRAHTTNGNVDIVSRNVGGNWDVETSHGRITLKLPSTGDYKVKGNGKRDDIVTSLPLRISKDKIEGSVGSGRNEIKLNTNGSIVIEKAD</sequence>